<dbReference type="InterPro" id="IPR026960">
    <property type="entry name" value="RVT-Znf"/>
</dbReference>
<dbReference type="EMBL" id="SDMP01000012">
    <property type="protein sequence ID" value="RYR26899.1"/>
    <property type="molecule type" value="Genomic_DNA"/>
</dbReference>
<dbReference type="SUPFAM" id="SSF53098">
    <property type="entry name" value="Ribonuclease H-like"/>
    <property type="match status" value="1"/>
</dbReference>
<feature type="region of interest" description="Disordered" evidence="2">
    <location>
        <begin position="426"/>
        <end position="515"/>
    </location>
</feature>
<feature type="region of interest" description="Disordered" evidence="2">
    <location>
        <begin position="316"/>
        <end position="355"/>
    </location>
</feature>
<dbReference type="InterPro" id="IPR012337">
    <property type="entry name" value="RNaseH-like_sf"/>
</dbReference>
<evidence type="ECO:0000313" key="5">
    <source>
        <dbReference type="Proteomes" id="UP000289738"/>
    </source>
</evidence>
<accession>A0A445AKB9</accession>
<evidence type="ECO:0000313" key="4">
    <source>
        <dbReference type="EMBL" id="RYR26899.1"/>
    </source>
</evidence>
<dbReference type="Gene3D" id="3.30.420.10">
    <property type="entry name" value="Ribonuclease H-like superfamily/Ribonuclease H"/>
    <property type="match status" value="1"/>
</dbReference>
<dbReference type="PANTHER" id="PTHR31286:SF99">
    <property type="entry name" value="DUF4283 DOMAIN-CONTAINING PROTEIN"/>
    <property type="match status" value="1"/>
</dbReference>
<feature type="region of interest" description="Disordered" evidence="2">
    <location>
        <begin position="1"/>
        <end position="108"/>
    </location>
</feature>
<gene>
    <name evidence="4" type="ORF">Ahy_B02g061209</name>
</gene>
<dbReference type="InterPro" id="IPR002156">
    <property type="entry name" value="RNaseH_domain"/>
</dbReference>
<dbReference type="InterPro" id="IPR036397">
    <property type="entry name" value="RNaseH_sf"/>
</dbReference>
<keyword evidence="5" id="KW-1185">Reference proteome</keyword>
<dbReference type="InterPro" id="IPR025558">
    <property type="entry name" value="DUF4283"/>
</dbReference>
<feature type="domain" description="CCHC-type" evidence="3">
    <location>
        <begin position="289"/>
        <end position="302"/>
    </location>
</feature>
<feature type="compositionally biased region" description="Basic and acidic residues" evidence="2">
    <location>
        <begin position="85"/>
        <end position="103"/>
    </location>
</feature>
<protein>
    <recommendedName>
        <fullName evidence="3">CCHC-type domain-containing protein</fullName>
    </recommendedName>
</protein>
<dbReference type="Proteomes" id="UP000289738">
    <property type="component" value="Chromosome B02"/>
</dbReference>
<evidence type="ECO:0000256" key="2">
    <source>
        <dbReference type="SAM" id="MobiDB-lite"/>
    </source>
</evidence>
<proteinExistence type="predicted"/>
<dbReference type="InterPro" id="IPR001878">
    <property type="entry name" value="Znf_CCHC"/>
</dbReference>
<feature type="compositionally biased region" description="Polar residues" evidence="2">
    <location>
        <begin position="431"/>
        <end position="453"/>
    </location>
</feature>
<keyword evidence="1" id="KW-0863">Zinc-finger</keyword>
<feature type="region of interest" description="Disordered" evidence="2">
    <location>
        <begin position="368"/>
        <end position="402"/>
    </location>
</feature>
<name>A0A445AKB9_ARAHY</name>
<feature type="compositionally biased region" description="Polar residues" evidence="2">
    <location>
        <begin position="320"/>
        <end position="354"/>
    </location>
</feature>
<comment type="caution">
    <text evidence="4">The sequence shown here is derived from an EMBL/GenBank/DDBJ whole genome shotgun (WGS) entry which is preliminary data.</text>
</comment>
<dbReference type="GO" id="GO:0008270">
    <property type="term" value="F:zinc ion binding"/>
    <property type="evidence" value="ECO:0007669"/>
    <property type="project" value="UniProtKB-KW"/>
</dbReference>
<dbReference type="Pfam" id="PF13456">
    <property type="entry name" value="RVT_3"/>
    <property type="match status" value="1"/>
</dbReference>
<dbReference type="InterPro" id="IPR036691">
    <property type="entry name" value="Endo/exonu/phosph_ase_sf"/>
</dbReference>
<dbReference type="GO" id="GO:0003676">
    <property type="term" value="F:nucleic acid binding"/>
    <property type="evidence" value="ECO:0007669"/>
    <property type="project" value="InterPro"/>
</dbReference>
<dbReference type="PROSITE" id="PS50158">
    <property type="entry name" value="ZF_CCHC"/>
    <property type="match status" value="1"/>
</dbReference>
<dbReference type="PANTHER" id="PTHR31286">
    <property type="entry name" value="GLYCINE-RICH CELL WALL STRUCTURAL PROTEIN 1.8-LIKE"/>
    <property type="match status" value="1"/>
</dbReference>
<dbReference type="InterPro" id="IPR040256">
    <property type="entry name" value="At4g02000-like"/>
</dbReference>
<dbReference type="CDD" id="cd06222">
    <property type="entry name" value="RNase_H_like"/>
    <property type="match status" value="1"/>
</dbReference>
<dbReference type="AlphaFoldDB" id="A0A445AKB9"/>
<keyword evidence="1" id="KW-0862">Zinc</keyword>
<dbReference type="Gene3D" id="3.60.10.10">
    <property type="entry name" value="Endonuclease/exonuclease/phosphatase"/>
    <property type="match status" value="1"/>
</dbReference>
<reference evidence="4 5" key="1">
    <citation type="submission" date="2019-01" db="EMBL/GenBank/DDBJ databases">
        <title>Sequencing of cultivated peanut Arachis hypogaea provides insights into genome evolution and oil improvement.</title>
        <authorList>
            <person name="Chen X."/>
        </authorList>
    </citation>
    <scope>NUCLEOTIDE SEQUENCE [LARGE SCALE GENOMIC DNA]</scope>
    <source>
        <strain evidence="5">cv. Fuhuasheng</strain>
        <tissue evidence="4">Leaves</tissue>
    </source>
</reference>
<dbReference type="InterPro" id="IPR044730">
    <property type="entry name" value="RNase_H-like_dom_plant"/>
</dbReference>
<feature type="region of interest" description="Disordered" evidence="2">
    <location>
        <begin position="600"/>
        <end position="621"/>
    </location>
</feature>
<dbReference type="Pfam" id="PF13966">
    <property type="entry name" value="zf-RVT"/>
    <property type="match status" value="1"/>
</dbReference>
<evidence type="ECO:0000256" key="1">
    <source>
        <dbReference type="PROSITE-ProRule" id="PRU00047"/>
    </source>
</evidence>
<dbReference type="SMART" id="SM00343">
    <property type="entry name" value="ZnF_C2HC"/>
    <property type="match status" value="1"/>
</dbReference>
<dbReference type="SUPFAM" id="SSF56219">
    <property type="entry name" value="DNase I-like"/>
    <property type="match status" value="1"/>
</dbReference>
<dbReference type="GO" id="GO:0004523">
    <property type="term" value="F:RNA-DNA hybrid ribonuclease activity"/>
    <property type="evidence" value="ECO:0007669"/>
    <property type="project" value="InterPro"/>
</dbReference>
<dbReference type="Pfam" id="PF14111">
    <property type="entry name" value="DUF4283"/>
    <property type="match status" value="1"/>
</dbReference>
<feature type="compositionally biased region" description="Basic and acidic residues" evidence="2">
    <location>
        <begin position="26"/>
        <end position="36"/>
    </location>
</feature>
<sequence length="1218" mass="138219">METRSPRVSPLEDDQMQRSTKKVKTRREVELHKPPDCMDIMPSDESAIKPTPKGSYKDTLLTGPGLGGYHEEDEPIDIDDDGPNPEDKWYKDNEERENEDKPFDPCPTIPVSKEEFEEWCKPWKSALMVKVLGKRMSFAFMEQRLHRDWANKGKIHVIDMNRDYFLVHFSDEEDYSHALMEGPWMIAGHYLIVQRWRPFFLAGSTEVRKIAAWIRIPNLPIELYNQRFLWRVGSAIGHMLKIDRTTSIHSRGKFARICVEIDLAKQLVPRISVLGCELHLEYEGLYQICFSCGKYGHRAEQCMENPVANGDPVDVAAAEESSTTEGKAATVENQNGKNEFSSNQRDPSTENISTDFGPWMLVKRYSKKKKVPLRQGRSSAVQDHATIYNSEEDNSPRKKDMESGSRFIILHEERQENMHEIVNHEEKAQEEPNQCGPQKPQAQLVNGKTQSVQKKILRPGAGKNPQNQRKSISHPKLGTDPNGKGNRNKIKIPEDSNVNPKGLEASPSSVKGKGKKVEIEDMELVVREYMKRMEKDQWEASEVLKKASANLGNHTIRDNLLFNSGHNQMRTEAPTVVAGTTSSLAKHADTTMGDVMMDGKKEESTSRDQAGPDQRASGPIYGNPHKVYRRSLWNSLKEYANNVILPWCLMGDFNAMLHNHEKQGGAINNGQSACKDFQDCVSTCGLVDLGFSGWPFTWKRGNLAERLDRGLSNLDWQIAFPEARIKHLPMLKSDHSPICLQLLSPMDHNRGRRPFRFLASWLTHPDFGNVLWPEVQSNCIWRIGDGAQIRFWDHNWVPGLGRLDRVANQVSSNFNYSNSLMEFLDVSGHWDTGKLQELLPEDVVKNIVAISSPSPWKGTDHLAWGLTPDGLFNTKSAYQSLSEEQHTPNTVFRQVWNWQGPERIRTFLWLVAHNAILTNSERRRRHLTNDDSCPRCHHHDETVIHVLRDCSYAQCIWKYLLPPNFVNSFFNTDLKDWLMQNLTSKNDWPCLFGVAASSIWHFRNKLIFNGQSVPMVTAVSRIKARSEEFLKVTKSNILPRNLQAAGNCYIAWSRPPTDFVKLNVDGSLYAYRNNAACGGVFRDADGRFLKGFSCNLGGCSIMHAELWAIVHGLQIAVVNGYQSIVVESDSAAAIKFINHGCSPTHPCAPLIQDIRIMAARLQHIIWLHSLREANSVADLLAKKGQDMPLGLHLFDRAPSDITYALFCDCYGALRLRGS</sequence>
<feature type="compositionally biased region" description="Acidic residues" evidence="2">
    <location>
        <begin position="71"/>
        <end position="84"/>
    </location>
</feature>
<organism evidence="4 5">
    <name type="scientific">Arachis hypogaea</name>
    <name type="common">Peanut</name>
    <dbReference type="NCBI Taxonomy" id="3818"/>
    <lineage>
        <taxon>Eukaryota</taxon>
        <taxon>Viridiplantae</taxon>
        <taxon>Streptophyta</taxon>
        <taxon>Embryophyta</taxon>
        <taxon>Tracheophyta</taxon>
        <taxon>Spermatophyta</taxon>
        <taxon>Magnoliopsida</taxon>
        <taxon>eudicotyledons</taxon>
        <taxon>Gunneridae</taxon>
        <taxon>Pentapetalae</taxon>
        <taxon>rosids</taxon>
        <taxon>fabids</taxon>
        <taxon>Fabales</taxon>
        <taxon>Fabaceae</taxon>
        <taxon>Papilionoideae</taxon>
        <taxon>50 kb inversion clade</taxon>
        <taxon>dalbergioids sensu lato</taxon>
        <taxon>Dalbergieae</taxon>
        <taxon>Pterocarpus clade</taxon>
        <taxon>Arachis</taxon>
    </lineage>
</organism>
<dbReference type="STRING" id="3818.A0A445AKB9"/>
<evidence type="ECO:0000259" key="3">
    <source>
        <dbReference type="PROSITE" id="PS50158"/>
    </source>
</evidence>
<keyword evidence="1" id="KW-0479">Metal-binding</keyword>